<proteinExistence type="inferred from homology"/>
<dbReference type="Proteomes" id="UP000034846">
    <property type="component" value="Unassembled WGS sequence"/>
</dbReference>
<dbReference type="Gene3D" id="3.90.550.10">
    <property type="entry name" value="Spore Coat Polysaccharide Biosynthesis Protein SpsA, Chain A"/>
    <property type="match status" value="1"/>
</dbReference>
<reference evidence="8 9" key="1">
    <citation type="journal article" date="2015" name="Nature">
        <title>rRNA introns, odd ribosomes, and small enigmatic genomes across a large radiation of phyla.</title>
        <authorList>
            <person name="Brown C.T."/>
            <person name="Hug L.A."/>
            <person name="Thomas B.C."/>
            <person name="Sharon I."/>
            <person name="Castelle C.J."/>
            <person name="Singh A."/>
            <person name="Wilkins M.J."/>
            <person name="Williams K.H."/>
            <person name="Banfield J.F."/>
        </authorList>
    </citation>
    <scope>NUCLEOTIDE SEQUENCE [LARGE SCALE GENOMIC DNA]</scope>
</reference>
<dbReference type="InterPro" id="IPR029044">
    <property type="entry name" value="Nucleotide-diphossugar_trans"/>
</dbReference>
<evidence type="ECO:0000259" key="7">
    <source>
        <dbReference type="Pfam" id="PF00535"/>
    </source>
</evidence>
<dbReference type="EMBL" id="LCRD01000052">
    <property type="protein sequence ID" value="KKW29274.1"/>
    <property type="molecule type" value="Genomic_DNA"/>
</dbReference>
<evidence type="ECO:0000313" key="9">
    <source>
        <dbReference type="Proteomes" id="UP000034846"/>
    </source>
</evidence>
<evidence type="ECO:0000256" key="5">
    <source>
        <dbReference type="ARBA" id="ARBA00022842"/>
    </source>
</evidence>
<evidence type="ECO:0000256" key="3">
    <source>
        <dbReference type="ARBA" id="ARBA00022676"/>
    </source>
</evidence>
<feature type="transmembrane region" description="Helical" evidence="6">
    <location>
        <begin position="204"/>
        <end position="229"/>
    </location>
</feature>
<keyword evidence="6" id="KW-1133">Transmembrane helix</keyword>
<evidence type="ECO:0000256" key="4">
    <source>
        <dbReference type="ARBA" id="ARBA00022679"/>
    </source>
</evidence>
<dbReference type="InterPro" id="IPR001173">
    <property type="entry name" value="Glyco_trans_2-like"/>
</dbReference>
<evidence type="ECO:0000256" key="2">
    <source>
        <dbReference type="ARBA" id="ARBA00006739"/>
    </source>
</evidence>
<keyword evidence="5" id="KW-0460">Magnesium</keyword>
<keyword evidence="4 8" id="KW-0808">Transferase</keyword>
<keyword evidence="3" id="KW-0328">Glycosyltransferase</keyword>
<dbReference type="Pfam" id="PF00535">
    <property type="entry name" value="Glycos_transf_2"/>
    <property type="match status" value="1"/>
</dbReference>
<gene>
    <name evidence="8" type="ORF">UY72_C0052G0002</name>
</gene>
<dbReference type="GO" id="GO:0016757">
    <property type="term" value="F:glycosyltransferase activity"/>
    <property type="evidence" value="ECO:0007669"/>
    <property type="project" value="UniProtKB-KW"/>
</dbReference>
<comment type="caution">
    <text evidence="8">The sequence shown here is derived from an EMBL/GenBank/DDBJ whole genome shotgun (WGS) entry which is preliminary data.</text>
</comment>
<dbReference type="InterPro" id="IPR050256">
    <property type="entry name" value="Glycosyltransferase_2"/>
</dbReference>
<comment type="similarity">
    <text evidence="2">Belongs to the glycosyltransferase 2 family.</text>
</comment>
<evidence type="ECO:0000256" key="1">
    <source>
        <dbReference type="ARBA" id="ARBA00001946"/>
    </source>
</evidence>
<organism evidence="8 9">
    <name type="scientific">Candidatus Uhrbacteria bacterium GW2011_GWD2_52_7</name>
    <dbReference type="NCBI Taxonomy" id="1618989"/>
    <lineage>
        <taxon>Bacteria</taxon>
        <taxon>Candidatus Uhriibacteriota</taxon>
    </lineage>
</organism>
<keyword evidence="6" id="KW-0812">Transmembrane</keyword>
<evidence type="ECO:0000256" key="6">
    <source>
        <dbReference type="SAM" id="Phobius"/>
    </source>
</evidence>
<dbReference type="AlphaFoldDB" id="A0A0G2AA91"/>
<accession>A0A0G2AA91</accession>
<dbReference type="SUPFAM" id="SSF53448">
    <property type="entry name" value="Nucleotide-diphospho-sugar transferases"/>
    <property type="match status" value="1"/>
</dbReference>
<name>A0A0G2AA91_9BACT</name>
<dbReference type="CDD" id="cd04179">
    <property type="entry name" value="DPM_DPG-synthase_like"/>
    <property type="match status" value="1"/>
</dbReference>
<feature type="domain" description="Glycosyltransferase 2-like" evidence="7">
    <location>
        <begin position="22"/>
        <end position="132"/>
    </location>
</feature>
<protein>
    <submittedName>
        <fullName evidence="8">Cell wall biosynthesis glycosyltransferase</fullName>
    </submittedName>
</protein>
<evidence type="ECO:0000313" key="8">
    <source>
        <dbReference type="EMBL" id="KKW29274.1"/>
    </source>
</evidence>
<dbReference type="PANTHER" id="PTHR48090:SF10">
    <property type="entry name" value="GLUCOSYL-3-PHOSPHOGLYCERATE SYNTHASE"/>
    <property type="match status" value="1"/>
</dbReference>
<dbReference type="PANTHER" id="PTHR48090">
    <property type="entry name" value="UNDECAPRENYL-PHOSPHATE 4-DEOXY-4-FORMAMIDO-L-ARABINOSE TRANSFERASE-RELATED"/>
    <property type="match status" value="1"/>
</dbReference>
<comment type="cofactor">
    <cofactor evidence="1">
        <name>Mg(2+)</name>
        <dbReference type="ChEBI" id="CHEBI:18420"/>
    </cofactor>
</comment>
<sequence length="237" mass="26133">MPRTCQSPGFVFGSRYMERMTAIVPAFNEAPTIGRVIDVLRRSPLIGEVIVVSDGSTDHTADVARRHGARVLTLPVNVGKGFAVHYGARHAASSYVALFDADLRHLRERHVRQLLGPVIRGQADVSVGLIDRGPFVMALSAYLPLLSGQRVLRRSLLLSLPLDIVEGYKIEAALNYVCDLHGARVKTVVLDGLTLRRKHEKIGIIRGAVAYITMGWDVLLSIVLVRFIYRTRTLTAS</sequence>
<keyword evidence="6" id="KW-0472">Membrane</keyword>